<evidence type="ECO:0000256" key="1">
    <source>
        <dbReference type="SAM" id="MobiDB-lite"/>
    </source>
</evidence>
<keyword evidence="3" id="KW-1185">Reference proteome</keyword>
<evidence type="ECO:0000313" key="2">
    <source>
        <dbReference type="EMBL" id="RKF57836.1"/>
    </source>
</evidence>
<feature type="compositionally biased region" description="Basic and acidic residues" evidence="1">
    <location>
        <begin position="239"/>
        <end position="273"/>
    </location>
</feature>
<dbReference type="EMBL" id="MCBQ01018597">
    <property type="protein sequence ID" value="RKF57836.1"/>
    <property type="molecule type" value="Genomic_DNA"/>
</dbReference>
<name>A0A420HK71_9PEZI</name>
<comment type="caution">
    <text evidence="2">The sequence shown here is derived from an EMBL/GenBank/DDBJ whole genome shotgun (WGS) entry which is preliminary data.</text>
</comment>
<feature type="compositionally biased region" description="Polar residues" evidence="1">
    <location>
        <begin position="212"/>
        <end position="229"/>
    </location>
</feature>
<proteinExistence type="predicted"/>
<protein>
    <recommendedName>
        <fullName evidence="4">Serine threonine protein phosphatase</fullName>
    </recommendedName>
</protein>
<organism evidence="2 3">
    <name type="scientific">Golovinomyces cichoracearum</name>
    <dbReference type="NCBI Taxonomy" id="62708"/>
    <lineage>
        <taxon>Eukaryota</taxon>
        <taxon>Fungi</taxon>
        <taxon>Dikarya</taxon>
        <taxon>Ascomycota</taxon>
        <taxon>Pezizomycotina</taxon>
        <taxon>Leotiomycetes</taxon>
        <taxon>Erysiphales</taxon>
        <taxon>Erysiphaceae</taxon>
        <taxon>Golovinomyces</taxon>
    </lineage>
</organism>
<feature type="compositionally biased region" description="Polar residues" evidence="1">
    <location>
        <begin position="275"/>
        <end position="291"/>
    </location>
</feature>
<evidence type="ECO:0000313" key="3">
    <source>
        <dbReference type="Proteomes" id="UP000283383"/>
    </source>
</evidence>
<feature type="compositionally biased region" description="Basic and acidic residues" evidence="1">
    <location>
        <begin position="200"/>
        <end position="211"/>
    </location>
</feature>
<dbReference type="AlphaFoldDB" id="A0A420HK71"/>
<feature type="compositionally biased region" description="Basic and acidic residues" evidence="1">
    <location>
        <begin position="292"/>
        <end position="308"/>
    </location>
</feature>
<reference evidence="2 3" key="1">
    <citation type="journal article" date="2018" name="BMC Genomics">
        <title>Comparative genome analyses reveal sequence features reflecting distinct modes of host-adaptation between dicot and monocot powdery mildew.</title>
        <authorList>
            <person name="Wu Y."/>
            <person name="Ma X."/>
            <person name="Pan Z."/>
            <person name="Kale S.D."/>
            <person name="Song Y."/>
            <person name="King H."/>
            <person name="Zhang Q."/>
            <person name="Presley C."/>
            <person name="Deng X."/>
            <person name="Wei C.I."/>
            <person name="Xiao S."/>
        </authorList>
    </citation>
    <scope>NUCLEOTIDE SEQUENCE [LARGE SCALE GENOMIC DNA]</scope>
    <source>
        <strain evidence="2">UMSG3</strain>
    </source>
</reference>
<feature type="region of interest" description="Disordered" evidence="1">
    <location>
        <begin position="189"/>
        <end position="322"/>
    </location>
</feature>
<accession>A0A420HK71</accession>
<dbReference type="Proteomes" id="UP000283383">
    <property type="component" value="Unassembled WGS sequence"/>
</dbReference>
<gene>
    <name evidence="2" type="ORF">GcM3_185021</name>
</gene>
<sequence>MEDTTDPNCAICGQPSSLYCSCEALELENAVMQAEKKMLNPALSGIRYAAPASSRILTTLLANVSRWGYSEWVKSHARDCVLAYYKELANHRAEIYVAHVASLTEHAARVYNASPNPDDIAQADADLKRNIDEDWKASVQRYPDVLEYFYGMVEISLPHCQDRSVKNPPFIPSEEKSFAVPRDILYREVIPGNKPRNQGRRSEKYYSEEQRSNSPLTEENAGYRSSNTRPSRRPFPNFTEEKMDSSRYKRGRDRPDEFRQGRHFEQQYSDEHLAGSSNGFRRSDYRQSSSRPTERQRHGTYDRYEERQMPPPKGKHPYASEY</sequence>
<evidence type="ECO:0008006" key="4">
    <source>
        <dbReference type="Google" id="ProtNLM"/>
    </source>
</evidence>